<dbReference type="PANTHER" id="PTHR34547">
    <property type="entry name" value="YACP-LIKE NYN DOMAIN PROTEIN"/>
    <property type="match status" value="1"/>
</dbReference>
<evidence type="ECO:0000313" key="2">
    <source>
        <dbReference type="Proteomes" id="UP000654345"/>
    </source>
</evidence>
<gene>
    <name evidence="1" type="primary">yacP</name>
    <name evidence="1" type="ORF">KSB_28790</name>
</gene>
<organism evidence="1 2">
    <name type="scientific">Ktedonobacter robiniae</name>
    <dbReference type="NCBI Taxonomy" id="2778365"/>
    <lineage>
        <taxon>Bacteria</taxon>
        <taxon>Bacillati</taxon>
        <taxon>Chloroflexota</taxon>
        <taxon>Ktedonobacteria</taxon>
        <taxon>Ktedonobacterales</taxon>
        <taxon>Ktedonobacteraceae</taxon>
        <taxon>Ktedonobacter</taxon>
    </lineage>
</organism>
<proteinExistence type="predicted"/>
<protein>
    <recommendedName>
        <fullName evidence="3">RNA-binding protein</fullName>
    </recommendedName>
</protein>
<dbReference type="InterPro" id="IPR010298">
    <property type="entry name" value="YacP-like"/>
</dbReference>
<dbReference type="EMBL" id="BNJG01000001">
    <property type="protein sequence ID" value="GHO54404.1"/>
    <property type="molecule type" value="Genomic_DNA"/>
</dbReference>
<dbReference type="Pfam" id="PF05991">
    <property type="entry name" value="NYN_YacP"/>
    <property type="match status" value="1"/>
</dbReference>
<reference evidence="1 2" key="1">
    <citation type="journal article" date="2021" name="Int. J. Syst. Evol. Microbiol.">
        <title>Reticulibacter mediterranei gen. nov., sp. nov., within the new family Reticulibacteraceae fam. nov., and Ktedonospora formicarum gen. nov., sp. nov., Ktedonobacter robiniae sp. nov., Dictyobacter formicarum sp. nov. and Dictyobacter arantiisoli sp. nov., belonging to the class Ktedonobacteria.</title>
        <authorList>
            <person name="Yabe S."/>
            <person name="Zheng Y."/>
            <person name="Wang C.M."/>
            <person name="Sakai Y."/>
            <person name="Abe K."/>
            <person name="Yokota A."/>
            <person name="Donadio S."/>
            <person name="Cavaletti L."/>
            <person name="Monciardini P."/>
        </authorList>
    </citation>
    <scope>NUCLEOTIDE SEQUENCE [LARGE SCALE GENOMIC DNA]</scope>
    <source>
        <strain evidence="1 2">SOSP1-30</strain>
    </source>
</reference>
<evidence type="ECO:0008006" key="3">
    <source>
        <dbReference type="Google" id="ProtNLM"/>
    </source>
</evidence>
<sequence>MSRDILVDGYNVIKKNPMFQSLGIDNMEHARRVLIQQLRNRYRNSEHTLIVVFDGNGAREEIKHEEHIRIVFSRYGEKADAVIIRMAAQAREAGREVEMYSDDGEIRDAVGEKGGQTRSTGHLAMQLKAGPRDVEARARHRIEVRKVYGLNPADKAKWDYEEMSLQQHTGGKKKKKKRK</sequence>
<comment type="caution">
    <text evidence="1">The sequence shown here is derived from an EMBL/GenBank/DDBJ whole genome shotgun (WGS) entry which is preliminary data.</text>
</comment>
<dbReference type="Proteomes" id="UP000654345">
    <property type="component" value="Unassembled WGS sequence"/>
</dbReference>
<evidence type="ECO:0000313" key="1">
    <source>
        <dbReference type="EMBL" id="GHO54404.1"/>
    </source>
</evidence>
<accession>A0ABQ3UNV2</accession>
<name>A0ABQ3UNV2_9CHLR</name>
<keyword evidence="2" id="KW-1185">Reference proteome</keyword>
<dbReference type="PANTHER" id="PTHR34547:SF1">
    <property type="entry name" value="YACP-LIKE NYN DOMAIN PROTEIN"/>
    <property type="match status" value="1"/>
</dbReference>
<dbReference type="RefSeq" id="WP_201371127.1">
    <property type="nucleotide sequence ID" value="NZ_BNJG01000001.1"/>
</dbReference>